<keyword evidence="1" id="KW-0812">Transmembrane</keyword>
<name>A0A2W5YCF1_9MICO</name>
<keyword evidence="3" id="KW-1185">Reference proteome</keyword>
<dbReference type="Proteomes" id="UP000248783">
    <property type="component" value="Unassembled WGS sequence"/>
</dbReference>
<evidence type="ECO:0000256" key="1">
    <source>
        <dbReference type="SAM" id="Phobius"/>
    </source>
</evidence>
<gene>
    <name evidence="2" type="ORF">DNL40_14900</name>
</gene>
<dbReference type="EMBL" id="QKWH01000016">
    <property type="protein sequence ID" value="PZR51791.1"/>
    <property type="molecule type" value="Genomic_DNA"/>
</dbReference>
<feature type="transmembrane region" description="Helical" evidence="1">
    <location>
        <begin position="6"/>
        <end position="22"/>
    </location>
</feature>
<comment type="caution">
    <text evidence="2">The sequence shown here is derived from an EMBL/GenBank/DDBJ whole genome shotgun (WGS) entry which is preliminary data.</text>
</comment>
<reference evidence="2 3" key="1">
    <citation type="submission" date="2018-06" db="EMBL/GenBank/DDBJ databases">
        <title>Whole genome sequencing of a novel hydrocarbon degrading bacterial strain, PW21 isolated from oil contaminated produced water sample.</title>
        <authorList>
            <person name="Nagkirti P."/>
            <person name="Shaikh A."/>
            <person name="Gowdaman V."/>
            <person name="Engineer A.E."/>
            <person name="Dagar S."/>
            <person name="Dhakephalkar P.K."/>
        </authorList>
    </citation>
    <scope>NUCLEOTIDE SEQUENCE [LARGE SCALE GENOMIC DNA]</scope>
    <source>
        <strain evidence="2 3">PW21</strain>
    </source>
</reference>
<feature type="transmembrane region" description="Helical" evidence="1">
    <location>
        <begin position="194"/>
        <end position="213"/>
    </location>
</feature>
<keyword evidence="1" id="KW-1133">Transmembrane helix</keyword>
<accession>A0A2W5YCF1</accession>
<keyword evidence="1" id="KW-0472">Membrane</keyword>
<dbReference type="RefSeq" id="WP_111252088.1">
    <property type="nucleotide sequence ID" value="NZ_QKWH01000016.1"/>
</dbReference>
<evidence type="ECO:0008006" key="4">
    <source>
        <dbReference type="Google" id="ProtNLM"/>
    </source>
</evidence>
<organism evidence="2 3">
    <name type="scientific">Xylanimonas oleitrophica</name>
    <dbReference type="NCBI Taxonomy" id="2607479"/>
    <lineage>
        <taxon>Bacteria</taxon>
        <taxon>Bacillati</taxon>
        <taxon>Actinomycetota</taxon>
        <taxon>Actinomycetes</taxon>
        <taxon>Micrococcales</taxon>
        <taxon>Promicromonosporaceae</taxon>
        <taxon>Xylanimonas</taxon>
    </lineage>
</organism>
<dbReference type="AlphaFoldDB" id="A0A2W5YCF1"/>
<evidence type="ECO:0000313" key="2">
    <source>
        <dbReference type="EMBL" id="PZR51791.1"/>
    </source>
</evidence>
<protein>
    <recommendedName>
        <fullName evidence="4">Tight adherence protein B</fullName>
    </recommendedName>
</protein>
<evidence type="ECO:0000313" key="3">
    <source>
        <dbReference type="Proteomes" id="UP000248783"/>
    </source>
</evidence>
<sequence>MSGTGAAGLVGAAVGLGVWLALRPGGRTAVVALGGGGDPRDRPWFTMLGTARARLASGPHGDDGARVRVVVAQVSALLRAGAPPGAAWTRAAGVDVDEVGVPDERALAAVVGPEAARSVTAATRLAVEVGAPLGRVLESVSDTLVAQAEARSEREAALSGPRTTARVLLWLPAAGALLGGTLGADPLARAADGGAGTAAVGLGLVLLAVGRWWTGRLVTAARQAGEAS</sequence>
<proteinExistence type="predicted"/>
<feature type="transmembrane region" description="Helical" evidence="1">
    <location>
        <begin position="167"/>
        <end position="188"/>
    </location>
</feature>